<comment type="function">
    <text evidence="2">One of several proteins that assist in the late maturation steps of the functional core of the 30S ribosomal subunit. Associates with free 30S ribosomal subunits (but not with 30S subunits that are part of 70S ribosomes or polysomes). Required for efficient processing of 16S rRNA. May interact with the 5'-terminal helix region of 16S rRNA.</text>
</comment>
<evidence type="ECO:0000313" key="3">
    <source>
        <dbReference type="EMBL" id="MBC8361315.1"/>
    </source>
</evidence>
<dbReference type="EMBL" id="JACNJH010000129">
    <property type="protein sequence ID" value="MBC8361315.1"/>
    <property type="molecule type" value="Genomic_DNA"/>
</dbReference>
<dbReference type="InterPro" id="IPR023799">
    <property type="entry name" value="RbfA_dom_sf"/>
</dbReference>
<dbReference type="PANTHER" id="PTHR33515:SF1">
    <property type="entry name" value="RIBOSOME-BINDING FACTOR A, CHLOROPLASTIC-RELATED"/>
    <property type="match status" value="1"/>
</dbReference>
<dbReference type="GO" id="GO:0043024">
    <property type="term" value="F:ribosomal small subunit binding"/>
    <property type="evidence" value="ECO:0007669"/>
    <property type="project" value="TreeGrafter"/>
</dbReference>
<dbReference type="Gene3D" id="3.30.300.20">
    <property type="match status" value="1"/>
</dbReference>
<gene>
    <name evidence="2 3" type="primary">rbfA</name>
    <name evidence="3" type="ORF">H8E23_07955</name>
</gene>
<evidence type="ECO:0000256" key="2">
    <source>
        <dbReference type="HAMAP-Rule" id="MF_00003"/>
    </source>
</evidence>
<dbReference type="InterPro" id="IPR015946">
    <property type="entry name" value="KH_dom-like_a/b"/>
</dbReference>
<comment type="similarity">
    <text evidence="2">Belongs to the RbfA family.</text>
</comment>
<dbReference type="InterPro" id="IPR000238">
    <property type="entry name" value="RbfA"/>
</dbReference>
<reference evidence="3 4" key="1">
    <citation type="submission" date="2020-08" db="EMBL/GenBank/DDBJ databases">
        <title>Bridging the membrane lipid divide: bacteria of the FCB group superphylum have the potential to synthesize archaeal ether lipids.</title>
        <authorList>
            <person name="Villanueva L."/>
            <person name="Von Meijenfeldt F.A.B."/>
            <person name="Westbye A.B."/>
            <person name="Yadav S."/>
            <person name="Hopmans E.C."/>
            <person name="Dutilh B.E."/>
            <person name="Sinninghe Damste J.S."/>
        </authorList>
    </citation>
    <scope>NUCLEOTIDE SEQUENCE [LARGE SCALE GENOMIC DNA]</scope>
    <source>
        <strain evidence="3">NIOZ-UU30</strain>
    </source>
</reference>
<organism evidence="3 4">
    <name type="scientific">Candidatus Desulfatibia profunda</name>
    <dbReference type="NCBI Taxonomy" id="2841695"/>
    <lineage>
        <taxon>Bacteria</taxon>
        <taxon>Pseudomonadati</taxon>
        <taxon>Thermodesulfobacteriota</taxon>
        <taxon>Desulfobacteria</taxon>
        <taxon>Desulfobacterales</taxon>
        <taxon>Desulfobacterales incertae sedis</taxon>
        <taxon>Candidatus Desulfatibia</taxon>
    </lineage>
</organism>
<evidence type="ECO:0000313" key="4">
    <source>
        <dbReference type="Proteomes" id="UP000603434"/>
    </source>
</evidence>
<dbReference type="Proteomes" id="UP000603434">
    <property type="component" value="Unassembled WGS sequence"/>
</dbReference>
<evidence type="ECO:0000256" key="1">
    <source>
        <dbReference type="ARBA" id="ARBA00022517"/>
    </source>
</evidence>
<dbReference type="GO" id="GO:0005829">
    <property type="term" value="C:cytosol"/>
    <property type="evidence" value="ECO:0007669"/>
    <property type="project" value="TreeGrafter"/>
</dbReference>
<dbReference type="AlphaFoldDB" id="A0A8J6NS29"/>
<name>A0A8J6NS29_9BACT</name>
<dbReference type="NCBIfam" id="TIGR00082">
    <property type="entry name" value="rbfA"/>
    <property type="match status" value="1"/>
</dbReference>
<dbReference type="PROSITE" id="PS01319">
    <property type="entry name" value="RBFA"/>
    <property type="match status" value="1"/>
</dbReference>
<protein>
    <recommendedName>
        <fullName evidence="2">Ribosome-binding factor A</fullName>
    </recommendedName>
</protein>
<keyword evidence="2" id="KW-0963">Cytoplasm</keyword>
<comment type="caution">
    <text evidence="3">The sequence shown here is derived from an EMBL/GenBank/DDBJ whole genome shotgun (WGS) entry which is preliminary data.</text>
</comment>
<dbReference type="PANTHER" id="PTHR33515">
    <property type="entry name" value="RIBOSOME-BINDING FACTOR A, CHLOROPLASTIC-RELATED"/>
    <property type="match status" value="1"/>
</dbReference>
<dbReference type="GO" id="GO:0030490">
    <property type="term" value="P:maturation of SSU-rRNA"/>
    <property type="evidence" value="ECO:0007669"/>
    <property type="project" value="UniProtKB-UniRule"/>
</dbReference>
<dbReference type="InterPro" id="IPR020053">
    <property type="entry name" value="Ribosome-bd_factorA_CS"/>
</dbReference>
<accession>A0A8J6NS29</accession>
<dbReference type="Pfam" id="PF02033">
    <property type="entry name" value="RBFA"/>
    <property type="match status" value="1"/>
</dbReference>
<dbReference type="HAMAP" id="MF_00003">
    <property type="entry name" value="RbfA"/>
    <property type="match status" value="1"/>
</dbReference>
<comment type="subcellular location">
    <subcellularLocation>
        <location evidence="2">Cytoplasm</location>
    </subcellularLocation>
</comment>
<sequence length="125" mass="14376">MKPYSRSERVSGHIKKVLSDMLQKHLKDPRLEMATITGVKMSRDLRIARIYFISPGGRKSSEEAAEGFRSALGYVKRTLAQQLGLRYMPELKFYYDESFEYGSRIDNVLKSIKADNGPDHTPFEK</sequence>
<dbReference type="SUPFAM" id="SSF89919">
    <property type="entry name" value="Ribosome-binding factor A, RbfA"/>
    <property type="match status" value="1"/>
</dbReference>
<proteinExistence type="inferred from homology"/>
<comment type="subunit">
    <text evidence="2">Monomer. Binds 30S ribosomal subunits, but not 50S ribosomal subunits or 70S ribosomes.</text>
</comment>
<keyword evidence="1 2" id="KW-0690">Ribosome biogenesis</keyword>